<dbReference type="PATRIC" id="fig|1341181.4.peg.1307"/>
<gene>
    <name evidence="1" type="ORF">FLJC2902T_13270</name>
</gene>
<name>V6SPX5_9FLAO</name>
<dbReference type="PROSITE" id="PS51257">
    <property type="entry name" value="PROKAR_LIPOPROTEIN"/>
    <property type="match status" value="1"/>
</dbReference>
<keyword evidence="2" id="KW-1185">Reference proteome</keyword>
<reference evidence="1 2" key="1">
    <citation type="submission" date="2013-08" db="EMBL/GenBank/DDBJ databases">
        <title>Flavobacterium limnosediminis JC2902 genome sequencing.</title>
        <authorList>
            <person name="Lee K."/>
            <person name="Yi H."/>
            <person name="Park S."/>
            <person name="Chun J."/>
        </authorList>
    </citation>
    <scope>NUCLEOTIDE SEQUENCE [LARGE SCALE GENOMIC DNA]</scope>
    <source>
        <strain evidence="1 2">JC2902</strain>
    </source>
</reference>
<dbReference type="Proteomes" id="UP000018004">
    <property type="component" value="Unassembled WGS sequence"/>
</dbReference>
<evidence type="ECO:0000313" key="1">
    <source>
        <dbReference type="EMBL" id="ESU28733.1"/>
    </source>
</evidence>
<accession>V6SPX5</accession>
<comment type="caution">
    <text evidence="1">The sequence shown here is derived from an EMBL/GenBank/DDBJ whole genome shotgun (WGS) entry which is preliminary data.</text>
</comment>
<dbReference type="EMBL" id="AVGG01000005">
    <property type="protein sequence ID" value="ESU28733.1"/>
    <property type="molecule type" value="Genomic_DNA"/>
</dbReference>
<organism evidence="1 2">
    <name type="scientific">Flavobacterium limnosediminis JC2902</name>
    <dbReference type="NCBI Taxonomy" id="1341181"/>
    <lineage>
        <taxon>Bacteria</taxon>
        <taxon>Pseudomonadati</taxon>
        <taxon>Bacteroidota</taxon>
        <taxon>Flavobacteriia</taxon>
        <taxon>Flavobacteriales</taxon>
        <taxon>Flavobacteriaceae</taxon>
        <taxon>Flavobacterium</taxon>
    </lineage>
</organism>
<evidence type="ECO:0008006" key="3">
    <source>
        <dbReference type="Google" id="ProtNLM"/>
    </source>
</evidence>
<sequence length="207" mass="22877">MKKILFGLITMTMLFSCSKENEIQSTNNGKTSSKIDSELAQKLRDRVYGALSSSKMEDEFDFLNAEKLYTEDGECVIVAKSINFDEKSLSNETLTIGYIESADEFFGDPVIMNVIDTKGNDTEITLELLDIDRELVSTTYIDKGNETVTGVENSSYSKANCIRNSSGCFLDAYSGHGTASVLLTITSAFIPKTTILVYATCMYKNCL</sequence>
<dbReference type="AlphaFoldDB" id="V6SPX5"/>
<dbReference type="OrthoDB" id="5510929at2"/>
<protein>
    <recommendedName>
        <fullName evidence="3">Lipoprotein</fullName>
    </recommendedName>
</protein>
<evidence type="ECO:0000313" key="2">
    <source>
        <dbReference type="Proteomes" id="UP000018004"/>
    </source>
</evidence>
<proteinExistence type="predicted"/>
<dbReference type="RefSeq" id="WP_023578969.1">
    <property type="nucleotide sequence ID" value="NZ_AVGG01000005.1"/>
</dbReference>
<dbReference type="STRING" id="1341181.FLJC2902T_13270"/>